<dbReference type="InterPro" id="IPR016541">
    <property type="entry name" value="UCP008505"/>
</dbReference>
<comment type="caution">
    <text evidence="1">The sequence shown here is derived from an EMBL/GenBank/DDBJ whole genome shotgun (WGS) entry which is preliminary data.</text>
</comment>
<reference evidence="1 2" key="1">
    <citation type="submission" date="2024-01" db="EMBL/GenBank/DDBJ databases">
        <title>Horizontal gene transfer in Aeromonas trota.</title>
        <authorList>
            <person name="Otero Olarra J.E."/>
            <person name="Perez Valdespino A."/>
        </authorList>
    </citation>
    <scope>NUCLEOTIDE SEQUENCE [LARGE SCALE GENOMIC DNA]</scope>
    <source>
        <strain evidence="1 2">9.1</strain>
    </source>
</reference>
<evidence type="ECO:0000313" key="1">
    <source>
        <dbReference type="EMBL" id="MEL3918172.1"/>
    </source>
</evidence>
<keyword evidence="2" id="KW-1185">Reference proteome</keyword>
<dbReference type="Gene3D" id="3.40.50.1010">
    <property type="entry name" value="5'-nuclease"/>
    <property type="match status" value="1"/>
</dbReference>
<proteinExistence type="predicted"/>
<organism evidence="1 2">
    <name type="scientific">Aeromonas enteropelogenes</name>
    <name type="common">Aeromonas trota</name>
    <dbReference type="NCBI Taxonomy" id="29489"/>
    <lineage>
        <taxon>Bacteria</taxon>
        <taxon>Pseudomonadati</taxon>
        <taxon>Pseudomonadota</taxon>
        <taxon>Gammaproteobacteria</taxon>
        <taxon>Aeromonadales</taxon>
        <taxon>Aeromonadaceae</taxon>
        <taxon>Aeromonas</taxon>
    </lineage>
</organism>
<protein>
    <submittedName>
        <fullName evidence="1">DUF4411 family protein</fullName>
    </submittedName>
</protein>
<name>A0ABU9J6G3_AEREN</name>
<dbReference type="RefSeq" id="WP_342016575.1">
    <property type="nucleotide sequence ID" value="NZ_JAVTII010000001.1"/>
</dbReference>
<accession>A0ABU9J6G3</accession>
<sequence>MQVFDASSIIYAWDNYPIEQFPILWKWLAERVQQGAIQMPQVAVEEVGHKYPECANWLSQAGLHKLPVNEVILLEALRIKHLLGIEDKYGSGVDENDLFIIATAKAHDCELVTDESFQLTPNKLKANWKIPAVCRMDDVRVTCTSFLSYLKRSKVIFG</sequence>
<dbReference type="EMBL" id="JAZDDP010000001">
    <property type="protein sequence ID" value="MEL3918172.1"/>
    <property type="molecule type" value="Genomic_DNA"/>
</dbReference>
<dbReference type="Proteomes" id="UP001491613">
    <property type="component" value="Unassembled WGS sequence"/>
</dbReference>
<dbReference type="Pfam" id="PF14367">
    <property type="entry name" value="DUF4411"/>
    <property type="match status" value="1"/>
</dbReference>
<dbReference type="SUPFAM" id="SSF88723">
    <property type="entry name" value="PIN domain-like"/>
    <property type="match status" value="1"/>
</dbReference>
<evidence type="ECO:0000313" key="2">
    <source>
        <dbReference type="Proteomes" id="UP001491613"/>
    </source>
</evidence>
<gene>
    <name evidence="1" type="ORF">V1482_01950</name>
</gene>
<dbReference type="InterPro" id="IPR029060">
    <property type="entry name" value="PIN-like_dom_sf"/>
</dbReference>